<evidence type="ECO:0000313" key="3">
    <source>
        <dbReference type="Proteomes" id="UP001177670"/>
    </source>
</evidence>
<feature type="region of interest" description="Disordered" evidence="1">
    <location>
        <begin position="1"/>
        <end position="77"/>
    </location>
</feature>
<organism evidence="2 3">
    <name type="scientific">Melipona bicolor</name>
    <dbReference type="NCBI Taxonomy" id="60889"/>
    <lineage>
        <taxon>Eukaryota</taxon>
        <taxon>Metazoa</taxon>
        <taxon>Ecdysozoa</taxon>
        <taxon>Arthropoda</taxon>
        <taxon>Hexapoda</taxon>
        <taxon>Insecta</taxon>
        <taxon>Pterygota</taxon>
        <taxon>Neoptera</taxon>
        <taxon>Endopterygota</taxon>
        <taxon>Hymenoptera</taxon>
        <taxon>Apocrita</taxon>
        <taxon>Aculeata</taxon>
        <taxon>Apoidea</taxon>
        <taxon>Anthophila</taxon>
        <taxon>Apidae</taxon>
        <taxon>Melipona</taxon>
    </lineage>
</organism>
<gene>
    <name evidence="2" type="ORF">K0M31_015484</name>
</gene>
<feature type="compositionally biased region" description="Polar residues" evidence="1">
    <location>
        <begin position="23"/>
        <end position="40"/>
    </location>
</feature>
<feature type="compositionally biased region" description="Basic residues" evidence="1">
    <location>
        <begin position="1"/>
        <end position="17"/>
    </location>
</feature>
<evidence type="ECO:0000313" key="2">
    <source>
        <dbReference type="EMBL" id="KAK1118037.1"/>
    </source>
</evidence>
<accession>A0AA40KF43</accession>
<comment type="caution">
    <text evidence="2">The sequence shown here is derived from an EMBL/GenBank/DDBJ whole genome shotgun (WGS) entry which is preliminary data.</text>
</comment>
<dbReference type="Proteomes" id="UP001177670">
    <property type="component" value="Unassembled WGS sequence"/>
</dbReference>
<name>A0AA40KF43_9HYME</name>
<protein>
    <submittedName>
        <fullName evidence="2">Uncharacterized protein</fullName>
    </submittedName>
</protein>
<proteinExistence type="predicted"/>
<dbReference type="EMBL" id="JAHYIQ010000046">
    <property type="protein sequence ID" value="KAK1118037.1"/>
    <property type="molecule type" value="Genomic_DNA"/>
</dbReference>
<keyword evidence="3" id="KW-1185">Reference proteome</keyword>
<sequence length="77" mass="8341">MFRPARILKNKQKKLYSHGRPSSYPNQSIGPENDALSSPEKSMATPVAGQEIKNPSRHSRDPSASAASDKLALPIAL</sequence>
<dbReference type="AlphaFoldDB" id="A0AA40KF43"/>
<reference evidence="2" key="1">
    <citation type="submission" date="2021-10" db="EMBL/GenBank/DDBJ databases">
        <title>Melipona bicolor Genome sequencing and assembly.</title>
        <authorList>
            <person name="Araujo N.S."/>
            <person name="Arias M.C."/>
        </authorList>
    </citation>
    <scope>NUCLEOTIDE SEQUENCE</scope>
    <source>
        <strain evidence="2">USP_2M_L1-L4_2017</strain>
        <tissue evidence="2">Whole body</tissue>
    </source>
</reference>
<evidence type="ECO:0000256" key="1">
    <source>
        <dbReference type="SAM" id="MobiDB-lite"/>
    </source>
</evidence>